<dbReference type="InterPro" id="IPR036390">
    <property type="entry name" value="WH_DNA-bd_sf"/>
</dbReference>
<dbReference type="Gene3D" id="1.10.10.10">
    <property type="entry name" value="Winged helix-like DNA-binding domain superfamily/Winged helix DNA-binding domain"/>
    <property type="match status" value="1"/>
</dbReference>
<dbReference type="Gene3D" id="3.40.190.10">
    <property type="entry name" value="Periplasmic binding protein-like II"/>
    <property type="match status" value="2"/>
</dbReference>
<dbReference type="FunFam" id="1.10.10.10:FF:000001">
    <property type="entry name" value="LysR family transcriptional regulator"/>
    <property type="match status" value="1"/>
</dbReference>
<dbReference type="PROSITE" id="PS50931">
    <property type="entry name" value="HTH_LYSR"/>
    <property type="match status" value="1"/>
</dbReference>
<dbReference type="PANTHER" id="PTHR30537:SF5">
    <property type="entry name" value="HTH-TYPE TRANSCRIPTIONAL ACTIVATOR TTDR-RELATED"/>
    <property type="match status" value="1"/>
</dbReference>
<keyword evidence="4" id="KW-0804">Transcription</keyword>
<evidence type="ECO:0000256" key="1">
    <source>
        <dbReference type="ARBA" id="ARBA00009437"/>
    </source>
</evidence>
<feature type="domain" description="HTH lysR-type" evidence="5">
    <location>
        <begin position="4"/>
        <end position="61"/>
    </location>
</feature>
<dbReference type="Pfam" id="PF00126">
    <property type="entry name" value="HTH_1"/>
    <property type="match status" value="1"/>
</dbReference>
<dbReference type="Proteomes" id="UP000296374">
    <property type="component" value="Chromosome"/>
</dbReference>
<dbReference type="PANTHER" id="PTHR30537">
    <property type="entry name" value="HTH-TYPE TRANSCRIPTIONAL REGULATOR"/>
    <property type="match status" value="1"/>
</dbReference>
<dbReference type="AlphaFoldDB" id="A0A4P7HK13"/>
<dbReference type="GO" id="GO:0003677">
    <property type="term" value="F:DNA binding"/>
    <property type="evidence" value="ECO:0007669"/>
    <property type="project" value="UniProtKB-KW"/>
</dbReference>
<dbReference type="InterPro" id="IPR005119">
    <property type="entry name" value="LysR_subst-bd"/>
</dbReference>
<evidence type="ECO:0000256" key="3">
    <source>
        <dbReference type="ARBA" id="ARBA00023125"/>
    </source>
</evidence>
<dbReference type="InterPro" id="IPR000847">
    <property type="entry name" value="LysR_HTH_N"/>
</dbReference>
<dbReference type="SUPFAM" id="SSF53850">
    <property type="entry name" value="Periplasmic binding protein-like II"/>
    <property type="match status" value="1"/>
</dbReference>
<dbReference type="EMBL" id="CP038439">
    <property type="protein sequence ID" value="QBX33970.1"/>
    <property type="molecule type" value="Genomic_DNA"/>
</dbReference>
<name>A0A4P7HK13_9RHOB</name>
<comment type="similarity">
    <text evidence="1">Belongs to the LysR transcriptional regulatory family.</text>
</comment>
<organism evidence="6 7">
    <name type="scientific">Paracoccus liaowanqingii</name>
    <dbReference type="NCBI Taxonomy" id="2560053"/>
    <lineage>
        <taxon>Bacteria</taxon>
        <taxon>Pseudomonadati</taxon>
        <taxon>Pseudomonadota</taxon>
        <taxon>Alphaproteobacteria</taxon>
        <taxon>Rhodobacterales</taxon>
        <taxon>Paracoccaceae</taxon>
        <taxon>Paracoccus</taxon>
    </lineage>
</organism>
<dbReference type="CDD" id="cd08432">
    <property type="entry name" value="PBP2_GcdR_TrpI_HvrB_AmpR_like"/>
    <property type="match status" value="1"/>
</dbReference>
<proteinExistence type="inferred from homology"/>
<evidence type="ECO:0000313" key="7">
    <source>
        <dbReference type="Proteomes" id="UP000296374"/>
    </source>
</evidence>
<reference evidence="7" key="1">
    <citation type="submission" date="2019-03" db="EMBL/GenBank/DDBJ databases">
        <authorList>
            <person name="Li J."/>
        </authorList>
    </citation>
    <scope>NUCLEOTIDE SEQUENCE [LARGE SCALE GENOMIC DNA]</scope>
    <source>
        <strain evidence="7">2251</strain>
    </source>
</reference>
<dbReference type="Pfam" id="PF03466">
    <property type="entry name" value="LysR_substrate"/>
    <property type="match status" value="1"/>
</dbReference>
<evidence type="ECO:0000259" key="5">
    <source>
        <dbReference type="PROSITE" id="PS50931"/>
    </source>
</evidence>
<accession>A0A4P7HK13</accession>
<dbReference type="GO" id="GO:0003700">
    <property type="term" value="F:DNA-binding transcription factor activity"/>
    <property type="evidence" value="ECO:0007669"/>
    <property type="project" value="InterPro"/>
</dbReference>
<evidence type="ECO:0000256" key="2">
    <source>
        <dbReference type="ARBA" id="ARBA00023015"/>
    </source>
</evidence>
<dbReference type="SUPFAM" id="SSF46785">
    <property type="entry name" value="Winged helix' DNA-binding domain"/>
    <property type="match status" value="1"/>
</dbReference>
<dbReference type="KEGG" id="plia:E4191_04045"/>
<dbReference type="InterPro" id="IPR058163">
    <property type="entry name" value="LysR-type_TF_proteobact-type"/>
</dbReference>
<keyword evidence="2" id="KW-0805">Transcription regulation</keyword>
<sequence length="322" mass="36069">MRDINIKAIECFETVARQGSVGGAATELGVTPSAVSQQIRLLEAQFGVRLFRRERRKLILTHDGDILFQTATHAFGSIRNARSAIIRQRDLRNLILRVSPSFGVRWLGPRIGAFLTANPEWAIRVDATQDFTSFETEIADFDLRYGHGQWAGLSVMGVMHDLVMPMCSPDYRDRLQGISDDPAEQLRHAVLIDSVKTMFRWDLWLSLNGVDLPDLTYPMAFDRSSMSLELARQGMGVALDSVNLCLADVQRGDLVPLSLDFPVIDFPAYWMVCPSRHLNRRIVARFADWIAAAAEVHEAEARACLTQLGCRFRQAEPPGAAQ</sequence>
<dbReference type="RefSeq" id="WP_135312263.1">
    <property type="nucleotide sequence ID" value="NZ_CP038439.1"/>
</dbReference>
<protein>
    <submittedName>
        <fullName evidence="6">LysR family transcriptional regulator</fullName>
    </submittedName>
</protein>
<gene>
    <name evidence="6" type="ORF">E4191_04045</name>
</gene>
<evidence type="ECO:0000256" key="4">
    <source>
        <dbReference type="ARBA" id="ARBA00023163"/>
    </source>
</evidence>
<keyword evidence="3" id="KW-0238">DNA-binding</keyword>
<evidence type="ECO:0000313" key="6">
    <source>
        <dbReference type="EMBL" id="QBX33970.1"/>
    </source>
</evidence>
<dbReference type="InterPro" id="IPR036388">
    <property type="entry name" value="WH-like_DNA-bd_sf"/>
</dbReference>